<dbReference type="EMBL" id="GBRH01199433">
    <property type="protein sequence ID" value="JAD98462.1"/>
    <property type="molecule type" value="Transcribed_RNA"/>
</dbReference>
<evidence type="ECO:0000256" key="1">
    <source>
        <dbReference type="SAM" id="MobiDB-lite"/>
    </source>
</evidence>
<proteinExistence type="predicted"/>
<name>A0A0A9ER01_ARUDO</name>
<evidence type="ECO:0000313" key="2">
    <source>
        <dbReference type="EMBL" id="JAD98462.1"/>
    </source>
</evidence>
<reference evidence="2" key="1">
    <citation type="submission" date="2014-09" db="EMBL/GenBank/DDBJ databases">
        <authorList>
            <person name="Magalhaes I.L.F."/>
            <person name="Oliveira U."/>
            <person name="Santos F.R."/>
            <person name="Vidigal T.H.D.A."/>
            <person name="Brescovit A.D."/>
            <person name="Santos A.J."/>
        </authorList>
    </citation>
    <scope>NUCLEOTIDE SEQUENCE</scope>
    <source>
        <tissue evidence="2">Shoot tissue taken approximately 20 cm above the soil surface</tissue>
    </source>
</reference>
<sequence length="50" mass="5546">MSELPTFRSRELAVSLSYRSGSELPIQKLELSTSGTTTRESKSEARSDIL</sequence>
<protein>
    <submittedName>
        <fullName evidence="2">Uncharacterized protein</fullName>
    </submittedName>
</protein>
<feature type="region of interest" description="Disordered" evidence="1">
    <location>
        <begin position="29"/>
        <end position="50"/>
    </location>
</feature>
<organism evidence="2">
    <name type="scientific">Arundo donax</name>
    <name type="common">Giant reed</name>
    <name type="synonym">Donax arundinaceus</name>
    <dbReference type="NCBI Taxonomy" id="35708"/>
    <lineage>
        <taxon>Eukaryota</taxon>
        <taxon>Viridiplantae</taxon>
        <taxon>Streptophyta</taxon>
        <taxon>Embryophyta</taxon>
        <taxon>Tracheophyta</taxon>
        <taxon>Spermatophyta</taxon>
        <taxon>Magnoliopsida</taxon>
        <taxon>Liliopsida</taxon>
        <taxon>Poales</taxon>
        <taxon>Poaceae</taxon>
        <taxon>PACMAD clade</taxon>
        <taxon>Arundinoideae</taxon>
        <taxon>Arundineae</taxon>
        <taxon>Arundo</taxon>
    </lineage>
</organism>
<accession>A0A0A9ER01</accession>
<reference evidence="2" key="2">
    <citation type="journal article" date="2015" name="Data Brief">
        <title>Shoot transcriptome of the giant reed, Arundo donax.</title>
        <authorList>
            <person name="Barrero R.A."/>
            <person name="Guerrero F.D."/>
            <person name="Moolhuijzen P."/>
            <person name="Goolsby J.A."/>
            <person name="Tidwell J."/>
            <person name="Bellgard S.E."/>
            <person name="Bellgard M.I."/>
        </authorList>
    </citation>
    <scope>NUCLEOTIDE SEQUENCE</scope>
    <source>
        <tissue evidence="2">Shoot tissue taken approximately 20 cm above the soil surface</tissue>
    </source>
</reference>
<feature type="compositionally biased region" description="Basic and acidic residues" evidence="1">
    <location>
        <begin position="39"/>
        <end position="50"/>
    </location>
</feature>
<dbReference type="AlphaFoldDB" id="A0A0A9ER01"/>